<gene>
    <name evidence="2" type="ORF">JCM21738_5264</name>
</gene>
<dbReference type="RefSeq" id="WP_159101443.1">
    <property type="nucleotide sequence ID" value="NZ_BAUW01000136.1"/>
</dbReference>
<dbReference type="eggNOG" id="ENOG50339ZA">
    <property type="taxonomic scope" value="Bacteria"/>
</dbReference>
<dbReference type="AlphaFoldDB" id="W4RUS8"/>
<protein>
    <recommendedName>
        <fullName evidence="1">TniQ domain-containing protein</fullName>
    </recommendedName>
</protein>
<evidence type="ECO:0000313" key="3">
    <source>
        <dbReference type="Proteomes" id="UP000018949"/>
    </source>
</evidence>
<dbReference type="Pfam" id="PF06527">
    <property type="entry name" value="TniQ"/>
    <property type="match status" value="1"/>
</dbReference>
<dbReference type="InterPro" id="IPR009492">
    <property type="entry name" value="TniQ"/>
</dbReference>
<reference evidence="2 3" key="1">
    <citation type="submission" date="2013-12" db="EMBL/GenBank/DDBJ databases">
        <title>NBRP : Genome information of microbial organism related human and environment.</title>
        <authorList>
            <person name="Hattori M."/>
            <person name="Oshima K."/>
            <person name="Inaba H."/>
            <person name="Suda W."/>
            <person name="Sakamoto M."/>
            <person name="Iino T."/>
            <person name="Kitahara M."/>
            <person name="Oshida Y."/>
            <person name="Iida T."/>
            <person name="Kudo T."/>
            <person name="Itoh T."/>
            <person name="Ahmed I."/>
            <person name="Ohkuma M."/>
        </authorList>
    </citation>
    <scope>NUCLEOTIDE SEQUENCE [LARGE SCALE GENOMIC DNA]</scope>
    <source>
        <strain evidence="2 3">JCM 21738</strain>
    </source>
</reference>
<organism evidence="2 3">
    <name type="scientific">Mesobacillus boroniphilus JCM 21738</name>
    <dbReference type="NCBI Taxonomy" id="1294265"/>
    <lineage>
        <taxon>Bacteria</taxon>
        <taxon>Bacillati</taxon>
        <taxon>Bacillota</taxon>
        <taxon>Bacilli</taxon>
        <taxon>Bacillales</taxon>
        <taxon>Bacillaceae</taxon>
        <taxon>Mesobacillus</taxon>
    </lineage>
</organism>
<feature type="domain" description="TniQ" evidence="1">
    <location>
        <begin position="9"/>
        <end position="142"/>
    </location>
</feature>
<name>W4RUS8_9BACI</name>
<evidence type="ECO:0000259" key="1">
    <source>
        <dbReference type="Pfam" id="PF06527"/>
    </source>
</evidence>
<proteinExistence type="predicted"/>
<keyword evidence="3" id="KW-1185">Reference proteome</keyword>
<accession>W4RUS8</accession>
<evidence type="ECO:0000313" key="2">
    <source>
        <dbReference type="EMBL" id="GAE48180.1"/>
    </source>
</evidence>
<dbReference type="EMBL" id="BAUW01000136">
    <property type="protein sequence ID" value="GAE48180.1"/>
    <property type="molecule type" value="Genomic_DNA"/>
</dbReference>
<sequence length="315" mass="37785">MFLNRLLLCPEPYLDESFGGYILRLTSLNFYDKPSWIYKLGNESTQRLEFNPYSLDLNKTSLEILSGYLHTNKEKLYAMLLPFKGFSKYSVDLMFKYMTNSRSPYFSSRNRICVECIKEYGFIKKYWDIKFVSVCVEHSCFLMEKCPFCKKYLDYSRKSISICNCGFDLTKYKGKRNISNLDFEITKLIIHSCGFKAYENKGNPLYNTNLDEIVDSLIIVSRIFFTNKFSFSIKTNLTELHELLKDPLHFFQNWPINCNYYFNDKYQNKMSINNKNQRDDVLEDYNYYFKGLNKIRYQHVQILRERYLDYLKCLM</sequence>
<comment type="caution">
    <text evidence="2">The sequence shown here is derived from an EMBL/GenBank/DDBJ whole genome shotgun (WGS) entry which is preliminary data.</text>
</comment>
<dbReference type="Proteomes" id="UP000018949">
    <property type="component" value="Unassembled WGS sequence"/>
</dbReference>